<comment type="caution">
    <text evidence="5">The sequence shown here is derived from an EMBL/GenBank/DDBJ whole genome shotgun (WGS) entry which is preliminary data.</text>
</comment>
<dbReference type="Proteomes" id="UP000634780">
    <property type="component" value="Unassembled WGS sequence"/>
</dbReference>
<dbReference type="PANTHER" id="PTHR43630:SF1">
    <property type="entry name" value="POLY-BETA-1,6-N-ACETYL-D-GLUCOSAMINE SYNTHASE"/>
    <property type="match status" value="1"/>
</dbReference>
<comment type="similarity">
    <text evidence="1">Belongs to the glycosyltransferase 2 family.</text>
</comment>
<protein>
    <submittedName>
        <fullName evidence="5">Glycosyltransferase</fullName>
    </submittedName>
</protein>
<evidence type="ECO:0000256" key="1">
    <source>
        <dbReference type="ARBA" id="ARBA00006739"/>
    </source>
</evidence>
<reference evidence="5 6" key="1">
    <citation type="submission" date="2020-12" db="EMBL/GenBank/DDBJ databases">
        <title>Streptomyces typhae sp. nov., a novel endophytic actinomycete isolated from the root of cattail pollen (Typha angustifolia L.).</title>
        <authorList>
            <person name="Peng C."/>
            <person name="Liu C."/>
        </authorList>
    </citation>
    <scope>NUCLEOTIDE SEQUENCE [LARGE SCALE GENOMIC DNA]</scope>
    <source>
        <strain evidence="5 6">JCM 4753</strain>
    </source>
</reference>
<keyword evidence="4" id="KW-0812">Transmembrane</keyword>
<feature type="transmembrane region" description="Helical" evidence="4">
    <location>
        <begin position="411"/>
        <end position="432"/>
    </location>
</feature>
<dbReference type="PANTHER" id="PTHR43630">
    <property type="entry name" value="POLY-BETA-1,6-N-ACETYL-D-GLUCOSAMINE SYNTHASE"/>
    <property type="match status" value="1"/>
</dbReference>
<dbReference type="InterPro" id="IPR029044">
    <property type="entry name" value="Nucleotide-diphossugar_trans"/>
</dbReference>
<keyword evidence="3" id="KW-0808">Transferase</keyword>
<dbReference type="RefSeq" id="WP_198897884.1">
    <property type="nucleotide sequence ID" value="NZ_BMVR01000017.1"/>
</dbReference>
<evidence type="ECO:0000313" key="6">
    <source>
        <dbReference type="Proteomes" id="UP000634780"/>
    </source>
</evidence>
<accession>A0ABS0XBZ8</accession>
<dbReference type="Gene3D" id="3.90.550.10">
    <property type="entry name" value="Spore Coat Polysaccharide Biosynthesis Protein SpsA, Chain A"/>
    <property type="match status" value="1"/>
</dbReference>
<feature type="transmembrane region" description="Helical" evidence="4">
    <location>
        <begin position="12"/>
        <end position="33"/>
    </location>
</feature>
<dbReference type="Pfam" id="PF13641">
    <property type="entry name" value="Glyco_tranf_2_3"/>
    <property type="match status" value="1"/>
</dbReference>
<name>A0ABS0XBZ8_9ACTN</name>
<keyword evidence="4" id="KW-0472">Membrane</keyword>
<evidence type="ECO:0000313" key="5">
    <source>
        <dbReference type="EMBL" id="MBJ3810526.1"/>
    </source>
</evidence>
<keyword evidence="6" id="KW-1185">Reference proteome</keyword>
<evidence type="ECO:0000256" key="3">
    <source>
        <dbReference type="ARBA" id="ARBA00022679"/>
    </source>
</evidence>
<evidence type="ECO:0000256" key="4">
    <source>
        <dbReference type="SAM" id="Phobius"/>
    </source>
</evidence>
<evidence type="ECO:0000256" key="2">
    <source>
        <dbReference type="ARBA" id="ARBA00022676"/>
    </source>
</evidence>
<dbReference type="EMBL" id="JAEKOZ010000018">
    <property type="protein sequence ID" value="MBJ3810526.1"/>
    <property type="molecule type" value="Genomic_DNA"/>
</dbReference>
<proteinExistence type="inferred from homology"/>
<dbReference type="SUPFAM" id="SSF53448">
    <property type="entry name" value="Nucleotide-diphospho-sugar transferases"/>
    <property type="match status" value="1"/>
</dbReference>
<feature type="transmembrane region" description="Helical" evidence="4">
    <location>
        <begin position="328"/>
        <end position="353"/>
    </location>
</feature>
<sequence>MKRALLKAVDTIGYTVIGMSAGYLALAMGAGLLELRRQKASLRVQGDAAYGSPHLDRRDRRHLYALVPCLNEESVIGTTVTGLLGPRTTVVVIDDGSDDTTGEVAGRAGSGARAAGGDGDVAVLRRELPHAREGKGEALNHGIRLIREQVAARGQDPADVVVCVMDADGRLSDRALSHVLPLFDDPRVGGVQLGVRIRNRRGNFLTWFQDYQFWAMAAVTQFGRNWTSTVSLGGNGQFTRLTALDQLGERPWSQSLTEDLDLAISLAVRGWRLRTTAHASVDQQGVSDLRRLVRQRTRWYQGHMTAIRRMGEIWRAPRMRHLAALEMFAYLLVPWILDLPWSLLFQYCLIWFIRSPNVLVLRGRRAVAVNATWLKWPLNVTAWYLLAFAPALATSFAYLRRDKQVGPARALLLGHSFVVMNYLSFLCAWRALFRMVRGHTGWTKTTREAEPLAAA</sequence>
<feature type="transmembrane region" description="Helical" evidence="4">
    <location>
        <begin position="382"/>
        <end position="399"/>
    </location>
</feature>
<keyword evidence="4" id="KW-1133">Transmembrane helix</keyword>
<keyword evidence="2" id="KW-0328">Glycosyltransferase</keyword>
<gene>
    <name evidence="5" type="ORF">JGB26_26035</name>
</gene>
<organism evidence="5 6">
    <name type="scientific">Streptomyces flavofungini</name>
    <dbReference type="NCBI Taxonomy" id="68200"/>
    <lineage>
        <taxon>Bacteria</taxon>
        <taxon>Bacillati</taxon>
        <taxon>Actinomycetota</taxon>
        <taxon>Actinomycetes</taxon>
        <taxon>Kitasatosporales</taxon>
        <taxon>Streptomycetaceae</taxon>
        <taxon>Streptomyces</taxon>
    </lineage>
</organism>